<evidence type="ECO:0000313" key="1">
    <source>
        <dbReference type="EMBL" id="DAG00775.1"/>
    </source>
</evidence>
<sequence>MDIKLIKILEDVQYNMIHGYYPNKTLRKYYIHDNLKFVIDDSIFYYAGDYKYYYFYIWLTMYGVL</sequence>
<reference evidence="1" key="1">
    <citation type="journal article" date="2021" name="Proc. Natl. Acad. Sci. U.S.A.">
        <title>A Catalog of Tens of Thousands of Viruses from Human Metagenomes Reveals Hidden Associations with Chronic Diseases.</title>
        <authorList>
            <person name="Tisza M.J."/>
            <person name="Buck C.B."/>
        </authorList>
    </citation>
    <scope>NUCLEOTIDE SEQUENCE</scope>
    <source>
        <strain evidence="1">CtJ2i1</strain>
    </source>
</reference>
<proteinExistence type="predicted"/>
<protein>
    <submittedName>
        <fullName evidence="1">Uncharacterized protein</fullName>
    </submittedName>
</protein>
<organism evidence="1">
    <name type="scientific">Myoviridae sp. ctJ2i1</name>
    <dbReference type="NCBI Taxonomy" id="2825079"/>
    <lineage>
        <taxon>Viruses</taxon>
        <taxon>Duplodnaviria</taxon>
        <taxon>Heunggongvirae</taxon>
        <taxon>Uroviricota</taxon>
        <taxon>Caudoviricetes</taxon>
    </lineage>
</organism>
<dbReference type="EMBL" id="BK016182">
    <property type="protein sequence ID" value="DAG00775.1"/>
    <property type="molecule type" value="Genomic_DNA"/>
</dbReference>
<name>A0A8S5V2C8_9CAUD</name>
<accession>A0A8S5V2C8</accession>